<keyword evidence="3" id="KW-1185">Reference proteome</keyword>
<dbReference type="RefSeq" id="WP_309912222.1">
    <property type="nucleotide sequence ID" value="NZ_JAYFUL010000014.1"/>
</dbReference>
<sequence length="106" mass="11703">MIRNTIVTIAATLVIIAVNLNADVVHWPLFVILLSALVIGYLEPKKGWISAIQLIVGIFAGFYLAQFLGIEAKFPNINQFSTYISPLPCLFGGFMGSFFSKTLHQK</sequence>
<proteinExistence type="predicted"/>
<gene>
    <name evidence="2" type="ORF">VB264_10765</name>
</gene>
<dbReference type="Proteomes" id="UP001304671">
    <property type="component" value="Unassembled WGS sequence"/>
</dbReference>
<evidence type="ECO:0000313" key="2">
    <source>
        <dbReference type="EMBL" id="MEA5258262.1"/>
    </source>
</evidence>
<keyword evidence="1" id="KW-0812">Transmembrane</keyword>
<evidence type="ECO:0000313" key="3">
    <source>
        <dbReference type="Proteomes" id="UP001304671"/>
    </source>
</evidence>
<dbReference type="EMBL" id="JAYFUL010000014">
    <property type="protein sequence ID" value="MEA5258262.1"/>
    <property type="molecule type" value="Genomic_DNA"/>
</dbReference>
<comment type="caution">
    <text evidence="2">The sequence shown here is derived from an EMBL/GenBank/DDBJ whole genome shotgun (WGS) entry which is preliminary data.</text>
</comment>
<keyword evidence="1" id="KW-1133">Transmembrane helix</keyword>
<protein>
    <submittedName>
        <fullName evidence="2">Uncharacterized protein</fullName>
    </submittedName>
</protein>
<name>A0ABU5QMI3_9BACT</name>
<organism evidence="2 3">
    <name type="scientific">Arcicella aquatica</name>
    <dbReference type="NCBI Taxonomy" id="217141"/>
    <lineage>
        <taxon>Bacteria</taxon>
        <taxon>Pseudomonadati</taxon>
        <taxon>Bacteroidota</taxon>
        <taxon>Cytophagia</taxon>
        <taxon>Cytophagales</taxon>
        <taxon>Flectobacillaceae</taxon>
        <taxon>Arcicella</taxon>
    </lineage>
</organism>
<reference evidence="2 3" key="1">
    <citation type="submission" date="2023-12" db="EMBL/GenBank/DDBJ databases">
        <title>Novel species of the genus Arcicella isolated from rivers.</title>
        <authorList>
            <person name="Lu H."/>
        </authorList>
    </citation>
    <scope>NUCLEOTIDE SEQUENCE [LARGE SCALE GENOMIC DNA]</scope>
    <source>
        <strain evidence="2 3">LMG 21963</strain>
    </source>
</reference>
<evidence type="ECO:0000256" key="1">
    <source>
        <dbReference type="SAM" id="Phobius"/>
    </source>
</evidence>
<accession>A0ABU5QMI3</accession>
<feature type="transmembrane region" description="Helical" evidence="1">
    <location>
        <begin position="80"/>
        <end position="99"/>
    </location>
</feature>
<feature type="transmembrane region" description="Helical" evidence="1">
    <location>
        <begin position="24"/>
        <end position="42"/>
    </location>
</feature>
<feature type="transmembrane region" description="Helical" evidence="1">
    <location>
        <begin position="49"/>
        <end position="68"/>
    </location>
</feature>
<keyword evidence="1" id="KW-0472">Membrane</keyword>